<accession>A0A0A1U7M8</accession>
<dbReference type="GO" id="GO:0016787">
    <property type="term" value="F:hydrolase activity"/>
    <property type="evidence" value="ECO:0007669"/>
    <property type="project" value="UniProtKB-KW"/>
</dbReference>
<dbReference type="InterPro" id="IPR001650">
    <property type="entry name" value="Helicase_C-like"/>
</dbReference>
<evidence type="ECO:0000256" key="3">
    <source>
        <dbReference type="ARBA" id="ARBA00022806"/>
    </source>
</evidence>
<reference evidence="9 10" key="1">
    <citation type="submission" date="2012-10" db="EMBL/GenBank/DDBJ databases">
        <authorList>
            <person name="Zafar N."/>
            <person name="Inman J."/>
            <person name="Hall N."/>
            <person name="Lorenzi H."/>
            <person name="Caler E."/>
        </authorList>
    </citation>
    <scope>NUCLEOTIDE SEQUENCE [LARGE SCALE GENOMIC DNA]</scope>
    <source>
        <strain evidence="9 10">IP1</strain>
    </source>
</reference>
<dbReference type="GO" id="GO:0003724">
    <property type="term" value="F:RNA helicase activity"/>
    <property type="evidence" value="ECO:0007669"/>
    <property type="project" value="TreeGrafter"/>
</dbReference>
<dbReference type="AlphaFoldDB" id="A0A0A1U7M8"/>
<evidence type="ECO:0000313" key="9">
    <source>
        <dbReference type="EMBL" id="ELP89056.1"/>
    </source>
</evidence>
<dbReference type="InterPro" id="IPR011545">
    <property type="entry name" value="DEAD/DEAH_box_helicase_dom"/>
</dbReference>
<dbReference type="PROSITE" id="PS00039">
    <property type="entry name" value="DEAD_ATP_HELICASE"/>
    <property type="match status" value="1"/>
</dbReference>
<dbReference type="PANTHER" id="PTHR47959:SF1">
    <property type="entry name" value="ATP-DEPENDENT RNA HELICASE DBPA"/>
    <property type="match status" value="1"/>
</dbReference>
<organism evidence="9 10">
    <name type="scientific">Entamoeba invadens IP1</name>
    <dbReference type="NCBI Taxonomy" id="370355"/>
    <lineage>
        <taxon>Eukaryota</taxon>
        <taxon>Amoebozoa</taxon>
        <taxon>Evosea</taxon>
        <taxon>Archamoebae</taxon>
        <taxon>Mastigamoebida</taxon>
        <taxon>Entamoebidae</taxon>
        <taxon>Entamoeba</taxon>
    </lineage>
</organism>
<keyword evidence="3 5" id="KW-0347">Helicase</keyword>
<dbReference type="Gene3D" id="3.40.50.300">
    <property type="entry name" value="P-loop containing nucleotide triphosphate hydrolases"/>
    <property type="match status" value="2"/>
</dbReference>
<dbReference type="PANTHER" id="PTHR47959">
    <property type="entry name" value="ATP-DEPENDENT RNA HELICASE RHLE-RELATED"/>
    <property type="match status" value="1"/>
</dbReference>
<dbReference type="InterPro" id="IPR000629">
    <property type="entry name" value="RNA-helicase_DEAD-box_CS"/>
</dbReference>
<evidence type="ECO:0000313" key="10">
    <source>
        <dbReference type="Proteomes" id="UP000014680"/>
    </source>
</evidence>
<feature type="domain" description="Helicase C-terminal" evidence="8">
    <location>
        <begin position="316"/>
        <end position="468"/>
    </location>
</feature>
<dbReference type="OrthoDB" id="4310724at2759"/>
<evidence type="ECO:0000256" key="1">
    <source>
        <dbReference type="ARBA" id="ARBA00022741"/>
    </source>
</evidence>
<comment type="similarity">
    <text evidence="5">Belongs to the DEAD box helicase family.</text>
</comment>
<dbReference type="CDD" id="cd18787">
    <property type="entry name" value="SF2_C_DEAD"/>
    <property type="match status" value="1"/>
</dbReference>
<dbReference type="Pfam" id="PF00271">
    <property type="entry name" value="Helicase_C"/>
    <property type="match status" value="1"/>
</dbReference>
<feature type="region of interest" description="Disordered" evidence="6">
    <location>
        <begin position="484"/>
        <end position="514"/>
    </location>
</feature>
<dbReference type="Pfam" id="PF00270">
    <property type="entry name" value="DEAD"/>
    <property type="match status" value="1"/>
</dbReference>
<evidence type="ECO:0000259" key="7">
    <source>
        <dbReference type="PROSITE" id="PS51192"/>
    </source>
</evidence>
<evidence type="ECO:0000256" key="6">
    <source>
        <dbReference type="SAM" id="MobiDB-lite"/>
    </source>
</evidence>
<evidence type="ECO:0000259" key="8">
    <source>
        <dbReference type="PROSITE" id="PS51194"/>
    </source>
</evidence>
<dbReference type="Proteomes" id="UP000014680">
    <property type="component" value="Unassembled WGS sequence"/>
</dbReference>
<gene>
    <name evidence="9" type="ORF">EIN_164960</name>
</gene>
<dbReference type="RefSeq" id="XP_004255827.1">
    <property type="nucleotide sequence ID" value="XM_004255779.1"/>
</dbReference>
<protein>
    <submittedName>
        <fullName evidence="9">ATP-dependent RNA helicase mak5, putative</fullName>
    </submittedName>
</protein>
<dbReference type="VEuPathDB" id="AmoebaDB:EIN_164960"/>
<dbReference type="GO" id="GO:0005524">
    <property type="term" value="F:ATP binding"/>
    <property type="evidence" value="ECO:0007669"/>
    <property type="project" value="UniProtKB-KW"/>
</dbReference>
<keyword evidence="10" id="KW-1185">Reference proteome</keyword>
<feature type="domain" description="Helicase ATP-binding" evidence="7">
    <location>
        <begin position="95"/>
        <end position="273"/>
    </location>
</feature>
<dbReference type="SMART" id="SM00487">
    <property type="entry name" value="DEXDc"/>
    <property type="match status" value="1"/>
</dbReference>
<dbReference type="PROSITE" id="PS51192">
    <property type="entry name" value="HELICASE_ATP_BIND_1"/>
    <property type="match status" value="1"/>
</dbReference>
<dbReference type="InterPro" id="IPR027417">
    <property type="entry name" value="P-loop_NTPase"/>
</dbReference>
<dbReference type="GeneID" id="14888021"/>
<feature type="region of interest" description="Disordered" evidence="6">
    <location>
        <begin position="1"/>
        <end position="36"/>
    </location>
</feature>
<evidence type="ECO:0000256" key="4">
    <source>
        <dbReference type="ARBA" id="ARBA00022840"/>
    </source>
</evidence>
<evidence type="ECO:0000256" key="5">
    <source>
        <dbReference type="RuleBase" id="RU000492"/>
    </source>
</evidence>
<feature type="compositionally biased region" description="Basic and acidic residues" evidence="6">
    <location>
        <begin position="1"/>
        <end position="29"/>
    </location>
</feature>
<dbReference type="OMA" id="ETRINCA"/>
<dbReference type="SMART" id="SM00490">
    <property type="entry name" value="HELICc"/>
    <property type="match status" value="1"/>
</dbReference>
<dbReference type="InterPro" id="IPR014001">
    <property type="entry name" value="Helicase_ATP-bd"/>
</dbReference>
<dbReference type="GO" id="GO:0003676">
    <property type="term" value="F:nucleic acid binding"/>
    <property type="evidence" value="ECO:0007669"/>
    <property type="project" value="InterPro"/>
</dbReference>
<name>A0A0A1U7M8_ENTIV</name>
<dbReference type="KEGG" id="eiv:EIN_164960"/>
<proteinExistence type="inferred from homology"/>
<keyword evidence="1 5" id="KW-0547">Nucleotide-binding</keyword>
<dbReference type="PROSITE" id="PS51194">
    <property type="entry name" value="HELICASE_CTER"/>
    <property type="match status" value="1"/>
</dbReference>
<dbReference type="InterPro" id="IPR050079">
    <property type="entry name" value="DEAD_box_RNA_helicase"/>
</dbReference>
<dbReference type="GO" id="GO:0005829">
    <property type="term" value="C:cytosol"/>
    <property type="evidence" value="ECO:0007669"/>
    <property type="project" value="TreeGrafter"/>
</dbReference>
<dbReference type="SUPFAM" id="SSF52540">
    <property type="entry name" value="P-loop containing nucleoside triphosphate hydrolases"/>
    <property type="match status" value="2"/>
</dbReference>
<feature type="compositionally biased region" description="Acidic residues" evidence="6">
    <location>
        <begin position="494"/>
        <end position="508"/>
    </location>
</feature>
<dbReference type="EMBL" id="KB206683">
    <property type="protein sequence ID" value="ELP89056.1"/>
    <property type="molecule type" value="Genomic_DNA"/>
</dbReference>
<evidence type="ECO:0000256" key="2">
    <source>
        <dbReference type="ARBA" id="ARBA00022801"/>
    </source>
</evidence>
<keyword evidence="4 5" id="KW-0067">ATP-binding</keyword>
<keyword evidence="2 5" id="KW-0378">Hydrolase</keyword>
<sequence length="606" mass="69074">MSEENGAKHIGDEIKKEESEDVKDEVKMDLEDDPNDIVEEVQKPNAMEEEPISDADLYIEMKEWRKLYKIDITILRALYDLGFIYPTEIQKFAIPKALTSQKDLIGSAPTGSGKTLSFLIPLVQRFIEKGTFDTTQCLILVPTRELAVQIRDHLQKLTKYLPRVTSCVVVGGLASVKQVRLLLQEPTIVIGTPGRIFELYNNQDTPVLKTLPSLPYLVVDEADRMVEPGHFSELKDLVTVVSNAEKQTFVFSATMQLAAEMWAAKFKTTQTTQMEMMVSALNMKDTELVDISTPEQTAKEMEEKKITVTGKLRDEALFYVLTKLNPGKTLVFVNAITMVKRVVPLLQMVNIKVSSLYSGMEMAQRLRNIERFTKNENTVLVTTDIAARGLDIDDIKTVIHYDLPRTSELYVHRSGRTARAGRKGTCIVFVVKEEKGKYLKMLENLKKSDFPQIKIDAQGFVMTKKIMVLANKIIDKNNTKKKGGVVKRDQKEIEDSDEEGLDPAEQEDDRVHNEKREKLERLQNYNMKEQLQDLLKKYQIVKLAGSEKGSYLMGLKMEGMSGKDHYVKGKEKREMKRKHFVTVKGLDLDDLDEQINFAKTLAKKKY</sequence>